<evidence type="ECO:0000256" key="1">
    <source>
        <dbReference type="ARBA" id="ARBA00022574"/>
    </source>
</evidence>
<dbReference type="GeneTree" id="ENSGT00940000155657"/>
<evidence type="ECO:0008006" key="6">
    <source>
        <dbReference type="Google" id="ProtNLM"/>
    </source>
</evidence>
<dbReference type="STRING" id="7868.ENSCMIP00000003629"/>
<organism evidence="4 5">
    <name type="scientific">Callorhinchus milii</name>
    <name type="common">Ghost shark</name>
    <dbReference type="NCBI Taxonomy" id="7868"/>
    <lineage>
        <taxon>Eukaryota</taxon>
        <taxon>Metazoa</taxon>
        <taxon>Chordata</taxon>
        <taxon>Craniata</taxon>
        <taxon>Vertebrata</taxon>
        <taxon>Chondrichthyes</taxon>
        <taxon>Holocephali</taxon>
        <taxon>Chimaeriformes</taxon>
        <taxon>Callorhinchidae</taxon>
        <taxon>Callorhinchus</taxon>
    </lineage>
</organism>
<dbReference type="Pfam" id="PF21032">
    <property type="entry name" value="PROPPIN"/>
    <property type="match status" value="1"/>
</dbReference>
<reference evidence="4" key="4">
    <citation type="submission" date="2025-08" db="UniProtKB">
        <authorList>
            <consortium name="Ensembl"/>
        </authorList>
    </citation>
    <scope>IDENTIFICATION</scope>
</reference>
<dbReference type="InterPro" id="IPR048720">
    <property type="entry name" value="PROPPIN"/>
</dbReference>
<dbReference type="InParanoid" id="A0A4W3H0J5"/>
<dbReference type="AlphaFoldDB" id="A0A4W3H0J5"/>
<dbReference type="PANTHER" id="PTHR11227">
    <property type="entry name" value="WD-REPEAT PROTEIN INTERACTING WITH PHOSPHOINOSIDES WIPI -RELATED"/>
    <property type="match status" value="1"/>
</dbReference>
<dbReference type="InterPro" id="IPR015943">
    <property type="entry name" value="WD40/YVTN_repeat-like_dom_sf"/>
</dbReference>
<reference evidence="5" key="3">
    <citation type="journal article" date="2014" name="Nature">
        <title>Elephant shark genome provides unique insights into gnathostome evolution.</title>
        <authorList>
            <consortium name="International Elephant Shark Genome Sequencing Consortium"/>
            <person name="Venkatesh B."/>
            <person name="Lee A.P."/>
            <person name="Ravi V."/>
            <person name="Maurya A.K."/>
            <person name="Lian M.M."/>
            <person name="Swann J.B."/>
            <person name="Ohta Y."/>
            <person name="Flajnik M.F."/>
            <person name="Sutoh Y."/>
            <person name="Kasahara M."/>
            <person name="Hoon S."/>
            <person name="Gangu V."/>
            <person name="Roy S.W."/>
            <person name="Irimia M."/>
            <person name="Korzh V."/>
            <person name="Kondrychyn I."/>
            <person name="Lim Z.W."/>
            <person name="Tay B.H."/>
            <person name="Tohari S."/>
            <person name="Kong K.W."/>
            <person name="Ho S."/>
            <person name="Lorente-Galdos B."/>
            <person name="Quilez J."/>
            <person name="Marques-Bonet T."/>
            <person name="Raney B.J."/>
            <person name="Ingham P.W."/>
            <person name="Tay A."/>
            <person name="Hillier L.W."/>
            <person name="Minx P."/>
            <person name="Boehm T."/>
            <person name="Wilson R.K."/>
            <person name="Brenner S."/>
            <person name="Warren W.C."/>
        </authorList>
    </citation>
    <scope>NUCLEOTIDE SEQUENCE [LARGE SCALE GENOMIC DNA]</scope>
</reference>
<sequence>CVSECVSVLVSVSVCFQGTLIRLFDTLTKEKLVELRRGTDPATLYCINFSHDSSFLCVSSDKGTVHVFALKDTQLNRRSAYVCYPLFPPLSPPLLSPPPLPLCVRGECVRVRGECECVHGECECV</sequence>
<reference evidence="5" key="1">
    <citation type="journal article" date="2006" name="Science">
        <title>Ancient noncoding elements conserved in the human genome.</title>
        <authorList>
            <person name="Venkatesh B."/>
            <person name="Kirkness E.F."/>
            <person name="Loh Y.H."/>
            <person name="Halpern A.L."/>
            <person name="Lee A.P."/>
            <person name="Johnson J."/>
            <person name="Dandona N."/>
            <person name="Viswanathan L.D."/>
            <person name="Tay A."/>
            <person name="Venter J.C."/>
            <person name="Strausberg R.L."/>
            <person name="Brenner S."/>
        </authorList>
    </citation>
    <scope>NUCLEOTIDE SEQUENCE [LARGE SCALE GENOMIC DNA]</scope>
</reference>
<protein>
    <recommendedName>
        <fullName evidence="6">WD repeat domain phosphoinositide-interacting protein 4</fullName>
    </recommendedName>
</protein>
<name>A0A4W3H0J5_CALMI</name>
<reference evidence="4" key="5">
    <citation type="submission" date="2025-09" db="UniProtKB">
        <authorList>
            <consortium name="Ensembl"/>
        </authorList>
    </citation>
    <scope>IDENTIFICATION</scope>
</reference>
<dbReference type="InterPro" id="IPR036322">
    <property type="entry name" value="WD40_repeat_dom_sf"/>
</dbReference>
<evidence type="ECO:0000256" key="2">
    <source>
        <dbReference type="ARBA" id="ARBA00022737"/>
    </source>
</evidence>
<keyword evidence="1" id="KW-0853">WD repeat</keyword>
<keyword evidence="2" id="KW-0677">Repeat</keyword>
<dbReference type="Gene3D" id="2.130.10.10">
    <property type="entry name" value="YVTN repeat-like/Quinoprotein amine dehydrogenase"/>
    <property type="match status" value="1"/>
</dbReference>
<dbReference type="SUPFAM" id="SSF50978">
    <property type="entry name" value="WD40 repeat-like"/>
    <property type="match status" value="1"/>
</dbReference>
<accession>A0A4W3H0J5</accession>
<evidence type="ECO:0000313" key="4">
    <source>
        <dbReference type="Ensembl" id="ENSCMIP00000003629.1"/>
    </source>
</evidence>
<dbReference type="Proteomes" id="UP000314986">
    <property type="component" value="Unassembled WGS sequence"/>
</dbReference>
<reference evidence="5" key="2">
    <citation type="journal article" date="2007" name="PLoS Biol.">
        <title>Survey sequencing and comparative analysis of the elephant shark (Callorhinchus milii) genome.</title>
        <authorList>
            <person name="Venkatesh B."/>
            <person name="Kirkness E.F."/>
            <person name="Loh Y.H."/>
            <person name="Halpern A.L."/>
            <person name="Lee A.P."/>
            <person name="Johnson J."/>
            <person name="Dandona N."/>
            <person name="Viswanathan L.D."/>
            <person name="Tay A."/>
            <person name="Venter J.C."/>
            <person name="Strausberg R.L."/>
            <person name="Brenner S."/>
        </authorList>
    </citation>
    <scope>NUCLEOTIDE SEQUENCE [LARGE SCALE GENOMIC DNA]</scope>
</reference>
<keyword evidence="5" id="KW-1185">Reference proteome</keyword>
<comment type="similarity">
    <text evidence="3">Belongs to the WD repeat PROPPIN family.</text>
</comment>
<evidence type="ECO:0000256" key="3">
    <source>
        <dbReference type="ARBA" id="ARBA00025740"/>
    </source>
</evidence>
<dbReference type="Ensembl" id="ENSCMIT00000003771.1">
    <property type="protein sequence ID" value="ENSCMIP00000003629.1"/>
    <property type="gene ID" value="ENSCMIG00000002190.1"/>
</dbReference>
<evidence type="ECO:0000313" key="5">
    <source>
        <dbReference type="Proteomes" id="UP000314986"/>
    </source>
</evidence>
<proteinExistence type="inferred from homology"/>